<gene>
    <name evidence="3 5" type="ORF">BDZ99DRAFT_576839</name>
</gene>
<dbReference type="Proteomes" id="UP000504636">
    <property type="component" value="Unplaced"/>
</dbReference>
<evidence type="ECO:0000313" key="5">
    <source>
        <dbReference type="RefSeq" id="XP_033569430.1"/>
    </source>
</evidence>
<name>A0A6A6Y0X8_9PEZI</name>
<evidence type="ECO:0000313" key="3">
    <source>
        <dbReference type="EMBL" id="KAF2802466.1"/>
    </source>
</evidence>
<reference evidence="5" key="2">
    <citation type="submission" date="2020-04" db="EMBL/GenBank/DDBJ databases">
        <authorList>
            <consortium name="NCBI Genome Project"/>
        </authorList>
    </citation>
    <scope>NUCLEOTIDE SEQUENCE</scope>
    <source>
        <strain evidence="5">CBS 304.34</strain>
    </source>
</reference>
<dbReference type="GeneID" id="54469507"/>
<feature type="compositionally biased region" description="Polar residues" evidence="1">
    <location>
        <begin position="51"/>
        <end position="70"/>
    </location>
</feature>
<dbReference type="AlphaFoldDB" id="A0A6A6Y0X8"/>
<accession>A0A6A6Y0X8</accession>
<reference evidence="3 5" key="1">
    <citation type="journal article" date="2020" name="Stud. Mycol.">
        <title>101 Dothideomycetes genomes: a test case for predicting lifestyles and emergence of pathogens.</title>
        <authorList>
            <person name="Haridas S."/>
            <person name="Albert R."/>
            <person name="Binder M."/>
            <person name="Bloem J."/>
            <person name="Labutti K."/>
            <person name="Salamov A."/>
            <person name="Andreopoulos B."/>
            <person name="Baker S."/>
            <person name="Barry K."/>
            <person name="Bills G."/>
            <person name="Bluhm B."/>
            <person name="Cannon C."/>
            <person name="Castanera R."/>
            <person name="Culley D."/>
            <person name="Daum C."/>
            <person name="Ezra D."/>
            <person name="Gonzalez J."/>
            <person name="Henrissat B."/>
            <person name="Kuo A."/>
            <person name="Liang C."/>
            <person name="Lipzen A."/>
            <person name="Lutzoni F."/>
            <person name="Magnuson J."/>
            <person name="Mondo S."/>
            <person name="Nolan M."/>
            <person name="Ohm R."/>
            <person name="Pangilinan J."/>
            <person name="Park H.-J."/>
            <person name="Ramirez L."/>
            <person name="Alfaro M."/>
            <person name="Sun H."/>
            <person name="Tritt A."/>
            <person name="Yoshinaga Y."/>
            <person name="Zwiers L.-H."/>
            <person name="Turgeon B."/>
            <person name="Goodwin S."/>
            <person name="Spatafora J."/>
            <person name="Crous P."/>
            <person name="Grigoriev I."/>
        </authorList>
    </citation>
    <scope>NUCLEOTIDE SEQUENCE</scope>
    <source>
        <strain evidence="3 5">CBS 304.34</strain>
    </source>
</reference>
<protein>
    <submittedName>
        <fullName evidence="3 5">Uncharacterized protein</fullName>
    </submittedName>
</protein>
<reference evidence="5" key="3">
    <citation type="submission" date="2025-04" db="UniProtKB">
        <authorList>
            <consortium name="RefSeq"/>
        </authorList>
    </citation>
    <scope>IDENTIFICATION</scope>
    <source>
        <strain evidence="5">CBS 304.34</strain>
    </source>
</reference>
<feature type="region of interest" description="Disordered" evidence="1">
    <location>
        <begin position="1"/>
        <end position="151"/>
    </location>
</feature>
<keyword evidence="2" id="KW-0472">Membrane</keyword>
<evidence type="ECO:0000313" key="4">
    <source>
        <dbReference type="Proteomes" id="UP000504636"/>
    </source>
</evidence>
<evidence type="ECO:0000256" key="1">
    <source>
        <dbReference type="SAM" id="MobiDB-lite"/>
    </source>
</evidence>
<organism evidence="3">
    <name type="scientific">Mytilinidion resinicola</name>
    <dbReference type="NCBI Taxonomy" id="574789"/>
    <lineage>
        <taxon>Eukaryota</taxon>
        <taxon>Fungi</taxon>
        <taxon>Dikarya</taxon>
        <taxon>Ascomycota</taxon>
        <taxon>Pezizomycotina</taxon>
        <taxon>Dothideomycetes</taxon>
        <taxon>Pleosporomycetidae</taxon>
        <taxon>Mytilinidiales</taxon>
        <taxon>Mytilinidiaceae</taxon>
        <taxon>Mytilinidion</taxon>
    </lineage>
</organism>
<dbReference type="EMBL" id="MU003723">
    <property type="protein sequence ID" value="KAF2802466.1"/>
    <property type="molecule type" value="Genomic_DNA"/>
</dbReference>
<dbReference type="RefSeq" id="XP_033569430.1">
    <property type="nucleotide sequence ID" value="XM_033728614.1"/>
</dbReference>
<feature type="compositionally biased region" description="Low complexity" evidence="1">
    <location>
        <begin position="110"/>
        <end position="123"/>
    </location>
</feature>
<feature type="transmembrane region" description="Helical" evidence="2">
    <location>
        <begin position="247"/>
        <end position="275"/>
    </location>
</feature>
<feature type="compositionally biased region" description="Low complexity" evidence="1">
    <location>
        <begin position="8"/>
        <end position="19"/>
    </location>
</feature>
<keyword evidence="4" id="KW-1185">Reference proteome</keyword>
<keyword evidence="2" id="KW-0812">Transmembrane</keyword>
<proteinExistence type="predicted"/>
<keyword evidence="2" id="KW-1133">Transmembrane helix</keyword>
<sequence length="339" mass="36289">MTKKEARSTATSSPATMSARKLLVTPSPVDGESPTPATRRGPGRLRKGTIFSPSAENQSPGIGSSDTSSPEGLHTPVDSQDKRIVRFGAAHTARDRANDSSFTSTAPGGSHATALESSEASSEINPESPSSFDSRRRAIQTTWPSPDPKRVRQIAERANSEMQHLNSPIANTQSSRTLSGAVVPVAVANLNAPPSGALSGAVVPVPIANSNVMTNGILPSTVRPASLTTSLYQGLCKAFYEAPQNPLVPIALVLCFLAFLFILWVGTWAIVWPWFTFLNMLGFRFPQRVLRVLGDSLLELGCAYYSGSCKVFSPGHDQFSPKMQPNKNTAKGSSWSWFS</sequence>
<evidence type="ECO:0000256" key="2">
    <source>
        <dbReference type="SAM" id="Phobius"/>
    </source>
</evidence>